<comment type="caution">
    <text evidence="2">The sequence shown here is derived from an EMBL/GenBank/DDBJ whole genome shotgun (WGS) entry which is preliminary data.</text>
</comment>
<feature type="non-terminal residue" evidence="2">
    <location>
        <position position="260"/>
    </location>
</feature>
<feature type="region of interest" description="Disordered" evidence="1">
    <location>
        <begin position="193"/>
        <end position="260"/>
    </location>
</feature>
<keyword evidence="3" id="KW-1185">Reference proteome</keyword>
<protein>
    <recommendedName>
        <fullName evidence="4">FACT complex subunit</fullName>
    </recommendedName>
</protein>
<organism evidence="2 3">
    <name type="scientific">Prorocentrum cordatum</name>
    <dbReference type="NCBI Taxonomy" id="2364126"/>
    <lineage>
        <taxon>Eukaryota</taxon>
        <taxon>Sar</taxon>
        <taxon>Alveolata</taxon>
        <taxon>Dinophyceae</taxon>
        <taxon>Prorocentrales</taxon>
        <taxon>Prorocentraceae</taxon>
        <taxon>Prorocentrum</taxon>
    </lineage>
</organism>
<proteinExistence type="predicted"/>
<reference evidence="2" key="1">
    <citation type="submission" date="2023-10" db="EMBL/GenBank/DDBJ databases">
        <authorList>
            <person name="Chen Y."/>
            <person name="Shah S."/>
            <person name="Dougan E. K."/>
            <person name="Thang M."/>
            <person name="Chan C."/>
        </authorList>
    </citation>
    <scope>NUCLEOTIDE SEQUENCE [LARGE SCALE GENOMIC DNA]</scope>
</reference>
<gene>
    <name evidence="2" type="ORF">PCOR1329_LOCUS48714</name>
</gene>
<feature type="compositionally biased region" description="Acidic residues" evidence="1">
    <location>
        <begin position="193"/>
        <end position="214"/>
    </location>
</feature>
<evidence type="ECO:0000313" key="3">
    <source>
        <dbReference type="Proteomes" id="UP001189429"/>
    </source>
</evidence>
<feature type="non-terminal residue" evidence="2">
    <location>
        <position position="1"/>
    </location>
</feature>
<feature type="compositionally biased region" description="Acidic residues" evidence="1">
    <location>
        <begin position="241"/>
        <end position="260"/>
    </location>
</feature>
<dbReference type="EMBL" id="CAUYUJ010015889">
    <property type="protein sequence ID" value="CAK0859298.1"/>
    <property type="molecule type" value="Genomic_DNA"/>
</dbReference>
<sequence length="260" mass="29217">ESIADKLKKLERENHDAGIGWIENLLPGEHAVEITLTRTNDKEYTLLPPWMATTVKCILRQYSEEFNKASEALEKARGKKREKTAAARLDNLRRKERRTHLLCFDINLRWPVWSFGDIAERYQKDHIACFQLVADPDAGETRIVTSKFEYVLGFQKVYAETPAIKLNEDITNVDPEAAAYLRALLAEYLDEPAGAEDDQEKAEGAEAAEAEAAEAEAAVADQEEEEAAVVLEEQEAKAESDSDTDMPDADSDDDDMIKLL</sequence>
<evidence type="ECO:0000256" key="1">
    <source>
        <dbReference type="SAM" id="MobiDB-lite"/>
    </source>
</evidence>
<evidence type="ECO:0000313" key="2">
    <source>
        <dbReference type="EMBL" id="CAK0859298.1"/>
    </source>
</evidence>
<name>A0ABN9UI00_9DINO</name>
<evidence type="ECO:0008006" key="4">
    <source>
        <dbReference type="Google" id="ProtNLM"/>
    </source>
</evidence>
<dbReference type="Proteomes" id="UP001189429">
    <property type="component" value="Unassembled WGS sequence"/>
</dbReference>
<accession>A0ABN9UI00</accession>